<organism evidence="2 3">
    <name type="scientific">Rhodococcus gannanensis</name>
    <dbReference type="NCBI Taxonomy" id="1960308"/>
    <lineage>
        <taxon>Bacteria</taxon>
        <taxon>Bacillati</taxon>
        <taxon>Actinomycetota</taxon>
        <taxon>Actinomycetes</taxon>
        <taxon>Mycobacteriales</taxon>
        <taxon>Nocardiaceae</taxon>
        <taxon>Rhodococcus</taxon>
    </lineage>
</organism>
<dbReference type="RefSeq" id="WP_378488253.1">
    <property type="nucleotide sequence ID" value="NZ_JBHUFB010000022.1"/>
</dbReference>
<dbReference type="Pfam" id="PF11716">
    <property type="entry name" value="MDMPI_N"/>
    <property type="match status" value="1"/>
</dbReference>
<reference evidence="3" key="1">
    <citation type="journal article" date="2019" name="Int. J. Syst. Evol. Microbiol.">
        <title>The Global Catalogue of Microorganisms (GCM) 10K type strain sequencing project: providing services to taxonomists for standard genome sequencing and annotation.</title>
        <authorList>
            <consortium name="The Broad Institute Genomics Platform"/>
            <consortium name="The Broad Institute Genome Sequencing Center for Infectious Disease"/>
            <person name="Wu L."/>
            <person name="Ma J."/>
        </authorList>
    </citation>
    <scope>NUCLEOTIDE SEQUENCE [LARGE SCALE GENOMIC DNA]</scope>
    <source>
        <strain evidence="3">DT72</strain>
    </source>
</reference>
<comment type="caution">
    <text evidence="2">The sequence shown here is derived from an EMBL/GenBank/DDBJ whole genome shotgun (WGS) entry which is preliminary data.</text>
</comment>
<keyword evidence="3" id="KW-1185">Reference proteome</keyword>
<dbReference type="GO" id="GO:0016853">
    <property type="term" value="F:isomerase activity"/>
    <property type="evidence" value="ECO:0007669"/>
    <property type="project" value="UniProtKB-KW"/>
</dbReference>
<dbReference type="Gene3D" id="1.20.120.450">
    <property type="entry name" value="dinb family like domain"/>
    <property type="match status" value="1"/>
</dbReference>
<name>A0ABW4PCW7_9NOCA</name>
<dbReference type="InterPro" id="IPR017517">
    <property type="entry name" value="Maleyloyr_isom"/>
</dbReference>
<evidence type="ECO:0000313" key="3">
    <source>
        <dbReference type="Proteomes" id="UP001597286"/>
    </source>
</evidence>
<feature type="domain" description="Mycothiol-dependent maleylpyruvate isomerase metal-binding" evidence="1">
    <location>
        <begin position="13"/>
        <end position="147"/>
    </location>
</feature>
<dbReference type="SUPFAM" id="SSF109854">
    <property type="entry name" value="DinB/YfiT-like putative metalloenzymes"/>
    <property type="match status" value="1"/>
</dbReference>
<gene>
    <name evidence="2" type="ORF">ACFSJG_26610</name>
</gene>
<accession>A0ABW4PCW7</accession>
<dbReference type="InterPro" id="IPR024344">
    <property type="entry name" value="MDMPI_metal-binding"/>
</dbReference>
<dbReference type="Proteomes" id="UP001597286">
    <property type="component" value="Unassembled WGS sequence"/>
</dbReference>
<dbReference type="InterPro" id="IPR034660">
    <property type="entry name" value="DinB/YfiT-like"/>
</dbReference>
<keyword evidence="2" id="KW-0413">Isomerase</keyword>
<evidence type="ECO:0000313" key="2">
    <source>
        <dbReference type="EMBL" id="MFD1815804.1"/>
    </source>
</evidence>
<sequence>MTLPYPQVVDQVARAQSRLEATLSTLTEEQARGASGLPGWTRGHVATHLARNADGLRRFVLGVQSGEPQEMYPGGPPARAAAIEEGADRPVELLVADVRFAGRRLVDDLATLEPGQWDVEVKWRQPVTAGQIPTLRWRELEIHHLDLDLGHTCTDWPEEFVESTLDSQLPQLAAVAPDLTVPDLPRAELLAWLIGRPTTPDLPVPPPWPF</sequence>
<protein>
    <submittedName>
        <fullName evidence="2">Maleylpyruvate isomerase N-terminal domain-containing protein</fullName>
    </submittedName>
</protein>
<dbReference type="NCBIfam" id="TIGR03083">
    <property type="entry name" value="maleylpyruvate isomerase family mycothiol-dependent enzyme"/>
    <property type="match status" value="1"/>
</dbReference>
<dbReference type="EMBL" id="JBHUFB010000022">
    <property type="protein sequence ID" value="MFD1815804.1"/>
    <property type="molecule type" value="Genomic_DNA"/>
</dbReference>
<proteinExistence type="predicted"/>
<evidence type="ECO:0000259" key="1">
    <source>
        <dbReference type="Pfam" id="PF11716"/>
    </source>
</evidence>